<evidence type="ECO:0000313" key="1">
    <source>
        <dbReference type="EMBL" id="BFD46181.1"/>
    </source>
</evidence>
<proteinExistence type="predicted"/>
<accession>A0AAT9G8P0</accession>
<reference evidence="1" key="1">
    <citation type="submission" date="2024-01" db="EMBL/GenBank/DDBJ databases">
        <title>Sequencing the genomes of a sandfly, Sergentomyia squamirostris, and its two endosymbionts.</title>
        <authorList>
            <person name="Itokawa K."/>
            <person name="Sanjoba C."/>
        </authorList>
    </citation>
    <scope>NUCLEOTIDE SEQUENCE</scope>
    <source>
        <strain evidence="1">RiSSQ</strain>
    </source>
</reference>
<organism evidence="1">
    <name type="scientific">Candidatus Tisiphia endosymbiont of Sergentomyia squamirostris</name>
    <dbReference type="NCBI Taxonomy" id="3113639"/>
    <lineage>
        <taxon>Bacteria</taxon>
        <taxon>Pseudomonadati</taxon>
        <taxon>Pseudomonadota</taxon>
        <taxon>Alphaproteobacteria</taxon>
        <taxon>Rickettsiales</taxon>
        <taxon>Rickettsiaceae</taxon>
        <taxon>Rickettsieae</taxon>
        <taxon>Candidatus Tisiphia</taxon>
    </lineage>
</organism>
<protein>
    <submittedName>
        <fullName evidence="1">Uncharacterized protein</fullName>
    </submittedName>
</protein>
<dbReference type="EMBL" id="AP029170">
    <property type="protein sequence ID" value="BFD46181.1"/>
    <property type="molecule type" value="Genomic_DNA"/>
</dbReference>
<dbReference type="AlphaFoldDB" id="A0AAT9G8P0"/>
<name>A0AAT9G8P0_9RICK</name>
<sequence length="166" mass="18685">MEKQIFWFSTNPEPWQKLQADTYSSVKYYNVSVESAAGRASQVINDYHKENPELKNNIVVVTNGPIADKVFSAIKDELVTAGFVVFCGKQSIEYNTAWAESQMKPNQAWFVSATCNDIAKEIQDKVGGYFAYVDRITDAYLFNEPVTHWNSDVPSLGETTLDEAAH</sequence>
<gene>
    <name evidence="1" type="ORF">DMENIID0002_08270</name>
</gene>